<feature type="non-terminal residue" evidence="2">
    <location>
        <position position="1"/>
    </location>
</feature>
<dbReference type="InterPro" id="IPR018391">
    <property type="entry name" value="PQQ_b-propeller_rpt"/>
</dbReference>
<evidence type="ECO:0000259" key="1">
    <source>
        <dbReference type="Pfam" id="PF13360"/>
    </source>
</evidence>
<feature type="domain" description="Pyrrolo-quinoline quinone repeat" evidence="1">
    <location>
        <begin position="7"/>
        <end position="73"/>
    </location>
</feature>
<dbReference type="EMBL" id="UINC01159532">
    <property type="protein sequence ID" value="SVD57670.1"/>
    <property type="molecule type" value="Genomic_DNA"/>
</dbReference>
<dbReference type="SUPFAM" id="SSF50998">
    <property type="entry name" value="Quinoprotein alcohol dehydrogenase-like"/>
    <property type="match status" value="1"/>
</dbReference>
<reference evidence="2" key="1">
    <citation type="submission" date="2018-05" db="EMBL/GenBank/DDBJ databases">
        <authorList>
            <person name="Lanie J.A."/>
            <person name="Ng W.-L."/>
            <person name="Kazmierczak K.M."/>
            <person name="Andrzejewski T.M."/>
            <person name="Davidsen T.M."/>
            <person name="Wayne K.J."/>
            <person name="Tettelin H."/>
            <person name="Glass J.I."/>
            <person name="Rusch D."/>
            <person name="Podicherti R."/>
            <person name="Tsui H.-C.T."/>
            <person name="Winkler M.E."/>
        </authorList>
    </citation>
    <scope>NUCLEOTIDE SEQUENCE</scope>
</reference>
<dbReference type="SMART" id="SM00564">
    <property type="entry name" value="PQQ"/>
    <property type="match status" value="2"/>
</dbReference>
<dbReference type="InterPro" id="IPR011047">
    <property type="entry name" value="Quinoprotein_ADH-like_sf"/>
</dbReference>
<dbReference type="Pfam" id="PF13360">
    <property type="entry name" value="PQQ_2"/>
    <property type="match status" value="1"/>
</dbReference>
<protein>
    <recommendedName>
        <fullName evidence="1">Pyrrolo-quinoline quinone repeat domain-containing protein</fullName>
    </recommendedName>
</protein>
<proteinExistence type="predicted"/>
<dbReference type="InterPro" id="IPR015943">
    <property type="entry name" value="WD40/YVTN_repeat-like_dom_sf"/>
</dbReference>
<name>A0A382WGD6_9ZZZZ</name>
<accession>A0A382WGD6</accession>
<dbReference type="AlphaFoldDB" id="A0A382WGD6"/>
<organism evidence="2">
    <name type="scientific">marine metagenome</name>
    <dbReference type="NCBI Taxonomy" id="408172"/>
    <lineage>
        <taxon>unclassified sequences</taxon>
        <taxon>metagenomes</taxon>
        <taxon>ecological metagenomes</taxon>
    </lineage>
</organism>
<evidence type="ECO:0000313" key="2">
    <source>
        <dbReference type="EMBL" id="SVD57670.1"/>
    </source>
</evidence>
<dbReference type="InterPro" id="IPR002372">
    <property type="entry name" value="PQQ_rpt_dom"/>
</dbReference>
<sequence>KAVASPDESTIFVGSLDGNLYALNSATGAHVWPVPFNTESPIMSSPAVIPEGVVVANDDGEVYLIRTQDGREIRSFSAKDRIRAPIKASESMVYFSAMNHTIRSASLKDGFWTEIWCRDTKGDTRPCQ</sequence>
<dbReference type="Gene3D" id="2.130.10.10">
    <property type="entry name" value="YVTN repeat-like/Quinoprotein amine dehydrogenase"/>
    <property type="match status" value="1"/>
</dbReference>
<gene>
    <name evidence="2" type="ORF">METZ01_LOCUS410524</name>
</gene>